<dbReference type="GO" id="GO:0005886">
    <property type="term" value="C:plasma membrane"/>
    <property type="evidence" value="ECO:0007669"/>
    <property type="project" value="UniProtKB-SubCell"/>
</dbReference>
<protein>
    <submittedName>
        <fullName evidence="8">Putative ABC transport system permease protein</fullName>
    </submittedName>
</protein>
<dbReference type="EMBL" id="RBWV01000009">
    <property type="protein sequence ID" value="RKS80405.1"/>
    <property type="molecule type" value="Genomic_DNA"/>
</dbReference>
<keyword evidence="3 6" id="KW-0812">Transmembrane</keyword>
<dbReference type="Pfam" id="PF02687">
    <property type="entry name" value="FtsX"/>
    <property type="match status" value="1"/>
</dbReference>
<sequence length="900" mass="91786">MRLPRLHLPSVVGRLRADRGPLALAGAVVVLGTALAAGLPPAVGHAADLAVSDLVARAGADADLVYTVPFEPDYAEDPKQRDPGMAATLRDSVELAGLEIPRDLAAALQPPAASITSADLKLSGHGAGDVLQLAYVSGGRGARVSWTAGSAPGTTAREPAVVVPPDSGPWPVEVGVSEQTAAALHLRPGDRLDASDPLQRDMDIRVSGVFRPVDPLDPAWQQAPGLLAPQAYVGALVRRTVVGGLLSPTSLPDARVALDSDYLTRAVSFAPAPARLDRGSSTVLAGAVVRLEARYGGGDDGSPTWRSQLDRVLHGARRRVATATAQAALLFAGLVLTTSLVLVLAAEQLVRRRRATLADLRVRGASLPGLLAELAVESVLVTVPAAAAGLLAARVLGSRPPSLTWPVPVLAVALLAPPLLGVRAAARSTGGRRAPANRSARRSLARTAQLRRGALEVAVLLAAAAALVALRQRGVVPVEPDDVSGALLPALAPTLVAATGALVLLRLLPLGARLARGWLRRGTRTVPFVVAARASTTAARPLPFLVVTVGSALAGFALCLAATQTSGQADGAWFAVGADAQLHTQASASVRTLAGRAAGSDGVRIAVPARVSDVALVSGTSTGSARLVVADAPAFERLLATTPLPDAPQLARLHGLSGGRVPALVRTADPALLRGKLALRWDGEPVALQVVGGAPPLGDGGPLVVVDAASFAAAGADAPPDTVWATGPRAASVLRRLAGPDAAITVREAVQHERRTSPLPQALLRLAELTATVMLALALLGLVLGAAATAPARGQTLARLRTLGLRPVEARRAVAGELLPPALLAAAGGTVLGTVLARTALRSLSLRLVTGQPSDPALAVPWTVVVPLVLLPAGVAVLVVVESSLRRRQKLGQVLRVGGT</sequence>
<keyword evidence="9" id="KW-1185">Reference proteome</keyword>
<dbReference type="RefSeq" id="WP_121192094.1">
    <property type="nucleotide sequence ID" value="NZ_RBWV01000009.1"/>
</dbReference>
<dbReference type="Proteomes" id="UP000281955">
    <property type="component" value="Unassembled WGS sequence"/>
</dbReference>
<name>A0A420XU96_9ACTN</name>
<dbReference type="InParanoid" id="A0A420XU96"/>
<feature type="transmembrane region" description="Helical" evidence="6">
    <location>
        <begin position="857"/>
        <end position="881"/>
    </location>
</feature>
<keyword evidence="2" id="KW-1003">Cell membrane</keyword>
<feature type="transmembrane region" description="Helical" evidence="6">
    <location>
        <begin position="453"/>
        <end position="470"/>
    </location>
</feature>
<keyword evidence="5 6" id="KW-0472">Membrane</keyword>
<reference evidence="8 9" key="1">
    <citation type="submission" date="2018-10" db="EMBL/GenBank/DDBJ databases">
        <title>Genomic Encyclopedia of Archaeal and Bacterial Type Strains, Phase II (KMG-II): from individual species to whole genera.</title>
        <authorList>
            <person name="Goeker M."/>
        </authorList>
    </citation>
    <scope>NUCLEOTIDE SEQUENCE [LARGE SCALE GENOMIC DNA]</scope>
    <source>
        <strain evidence="8 9">RP-AC37</strain>
    </source>
</reference>
<evidence type="ECO:0000256" key="3">
    <source>
        <dbReference type="ARBA" id="ARBA00022692"/>
    </source>
</evidence>
<feature type="transmembrane region" description="Helical" evidence="6">
    <location>
        <begin position="405"/>
        <end position="426"/>
    </location>
</feature>
<feature type="transmembrane region" description="Helical" evidence="6">
    <location>
        <begin position="490"/>
        <end position="511"/>
    </location>
</feature>
<feature type="transmembrane region" description="Helical" evidence="6">
    <location>
        <begin position="367"/>
        <end position="393"/>
    </location>
</feature>
<dbReference type="InterPro" id="IPR003838">
    <property type="entry name" value="ABC3_permease_C"/>
</dbReference>
<feature type="transmembrane region" description="Helical" evidence="6">
    <location>
        <begin position="327"/>
        <end position="346"/>
    </location>
</feature>
<organism evidence="8 9">
    <name type="scientific">Motilibacter peucedani</name>
    <dbReference type="NCBI Taxonomy" id="598650"/>
    <lineage>
        <taxon>Bacteria</taxon>
        <taxon>Bacillati</taxon>
        <taxon>Actinomycetota</taxon>
        <taxon>Actinomycetes</taxon>
        <taxon>Motilibacterales</taxon>
        <taxon>Motilibacteraceae</taxon>
        <taxon>Motilibacter</taxon>
    </lineage>
</organism>
<feature type="transmembrane region" description="Helical" evidence="6">
    <location>
        <begin position="813"/>
        <end position="837"/>
    </location>
</feature>
<proteinExistence type="predicted"/>
<keyword evidence="4 6" id="KW-1133">Transmembrane helix</keyword>
<evidence type="ECO:0000256" key="5">
    <source>
        <dbReference type="ARBA" id="ARBA00023136"/>
    </source>
</evidence>
<dbReference type="AlphaFoldDB" id="A0A420XU96"/>
<evidence type="ECO:0000256" key="2">
    <source>
        <dbReference type="ARBA" id="ARBA00022475"/>
    </source>
</evidence>
<evidence type="ECO:0000256" key="4">
    <source>
        <dbReference type="ARBA" id="ARBA00022989"/>
    </source>
</evidence>
<comment type="caution">
    <text evidence="8">The sequence shown here is derived from an EMBL/GenBank/DDBJ whole genome shotgun (WGS) entry which is preliminary data.</text>
</comment>
<gene>
    <name evidence="8" type="ORF">CLV35_0836</name>
</gene>
<feature type="transmembrane region" description="Helical" evidence="6">
    <location>
        <begin position="769"/>
        <end position="792"/>
    </location>
</feature>
<evidence type="ECO:0000256" key="1">
    <source>
        <dbReference type="ARBA" id="ARBA00004651"/>
    </source>
</evidence>
<evidence type="ECO:0000256" key="6">
    <source>
        <dbReference type="SAM" id="Phobius"/>
    </source>
</evidence>
<dbReference type="OrthoDB" id="3782729at2"/>
<evidence type="ECO:0000313" key="8">
    <source>
        <dbReference type="EMBL" id="RKS80405.1"/>
    </source>
</evidence>
<comment type="subcellular location">
    <subcellularLocation>
        <location evidence="1">Cell membrane</location>
        <topology evidence="1">Multi-pass membrane protein</topology>
    </subcellularLocation>
</comment>
<evidence type="ECO:0000313" key="9">
    <source>
        <dbReference type="Proteomes" id="UP000281955"/>
    </source>
</evidence>
<feature type="transmembrane region" description="Helical" evidence="6">
    <location>
        <begin position="542"/>
        <end position="563"/>
    </location>
</feature>
<feature type="domain" description="ABC3 transporter permease C-terminal" evidence="7">
    <location>
        <begin position="771"/>
        <end position="888"/>
    </location>
</feature>
<evidence type="ECO:0000259" key="7">
    <source>
        <dbReference type="Pfam" id="PF02687"/>
    </source>
</evidence>
<accession>A0A420XU96</accession>